<dbReference type="RefSeq" id="XP_066919809.1">
    <property type="nucleotide sequence ID" value="XM_067063708.1"/>
</dbReference>
<dbReference type="Proteomes" id="UP000594262">
    <property type="component" value="Unplaced"/>
</dbReference>
<dbReference type="AlphaFoldDB" id="A0A7M5UY83"/>
<feature type="transmembrane region" description="Helical" evidence="1">
    <location>
        <begin position="62"/>
        <end position="80"/>
    </location>
</feature>
<feature type="transmembrane region" description="Helical" evidence="1">
    <location>
        <begin position="92"/>
        <end position="115"/>
    </location>
</feature>
<protein>
    <submittedName>
        <fullName evidence="2">Uncharacterized protein</fullName>
    </submittedName>
</protein>
<feature type="transmembrane region" description="Helical" evidence="1">
    <location>
        <begin position="29"/>
        <end position="50"/>
    </location>
</feature>
<sequence>MTKSTSPANKIQVSKQDNTTDGLNNITSAFGFFALTQLITGLCYVSYYSYHRSLFESLFNETGMNIFAVVNGILLLINGVSNAATAYQNKRAKAIFVFSLVLSIIVLVCNVFMAYKLKNMLKSTNEKCVLQEALHAHIDYCKIWNQKIKYLLWGAAAGLLNAFSTKICSCFGIAMMQQKSMVEEEQKPRELEMV</sequence>
<reference evidence="2" key="1">
    <citation type="submission" date="2021-01" db="UniProtKB">
        <authorList>
            <consortium name="EnsemblMetazoa"/>
        </authorList>
    </citation>
    <scope>IDENTIFICATION</scope>
</reference>
<proteinExistence type="predicted"/>
<dbReference type="GeneID" id="136807130"/>
<keyword evidence="3" id="KW-1185">Reference proteome</keyword>
<organism evidence="2 3">
    <name type="scientific">Clytia hemisphaerica</name>
    <dbReference type="NCBI Taxonomy" id="252671"/>
    <lineage>
        <taxon>Eukaryota</taxon>
        <taxon>Metazoa</taxon>
        <taxon>Cnidaria</taxon>
        <taxon>Hydrozoa</taxon>
        <taxon>Hydroidolina</taxon>
        <taxon>Leptothecata</taxon>
        <taxon>Obeliida</taxon>
        <taxon>Clytiidae</taxon>
        <taxon>Clytia</taxon>
    </lineage>
</organism>
<evidence type="ECO:0000313" key="2">
    <source>
        <dbReference type="EnsemblMetazoa" id="CLYHEMP000408.1"/>
    </source>
</evidence>
<keyword evidence="1" id="KW-0472">Membrane</keyword>
<keyword evidence="1" id="KW-1133">Transmembrane helix</keyword>
<dbReference type="EnsemblMetazoa" id="CLYHEMT000408.1">
    <property type="protein sequence ID" value="CLYHEMP000408.1"/>
    <property type="gene ID" value="CLYHEMG000408"/>
</dbReference>
<evidence type="ECO:0000313" key="3">
    <source>
        <dbReference type="Proteomes" id="UP000594262"/>
    </source>
</evidence>
<accession>A0A7M5UY83</accession>
<evidence type="ECO:0000256" key="1">
    <source>
        <dbReference type="SAM" id="Phobius"/>
    </source>
</evidence>
<keyword evidence="1" id="KW-0812">Transmembrane</keyword>
<feature type="transmembrane region" description="Helical" evidence="1">
    <location>
        <begin position="150"/>
        <end position="174"/>
    </location>
</feature>
<name>A0A7M5UY83_9CNID</name>